<evidence type="ECO:0000313" key="4">
    <source>
        <dbReference type="EMBL" id="RCN46573.1"/>
    </source>
</evidence>
<evidence type="ECO:0000256" key="1">
    <source>
        <dbReference type="PROSITE-ProRule" id="PRU01211"/>
    </source>
</evidence>
<comment type="cofactor">
    <cofactor evidence="1 2">
        <name>Zn(2+)</name>
        <dbReference type="ChEBI" id="CHEBI:29105"/>
    </cofactor>
    <text evidence="1 2">Binds 1 zinc ion per subunit.</text>
</comment>
<dbReference type="SUPFAM" id="SSF55486">
    <property type="entry name" value="Metalloproteases ('zincins'), catalytic domain"/>
    <property type="match status" value="1"/>
</dbReference>
<comment type="caution">
    <text evidence="4">The sequence shown here is derived from an EMBL/GenBank/DDBJ whole genome shotgun (WGS) entry which is preliminary data.</text>
</comment>
<dbReference type="STRING" id="29170.A0A368GQC3"/>
<dbReference type="GO" id="GO:0004222">
    <property type="term" value="F:metalloendopeptidase activity"/>
    <property type="evidence" value="ECO:0007669"/>
    <property type="project" value="UniProtKB-UniRule"/>
</dbReference>
<dbReference type="GO" id="GO:0008270">
    <property type="term" value="F:zinc ion binding"/>
    <property type="evidence" value="ECO:0007669"/>
    <property type="project" value="UniProtKB-UniRule"/>
</dbReference>
<dbReference type="GO" id="GO:0006508">
    <property type="term" value="P:proteolysis"/>
    <property type="evidence" value="ECO:0007669"/>
    <property type="project" value="UniProtKB-KW"/>
</dbReference>
<dbReference type="PANTHER" id="PTHR10127">
    <property type="entry name" value="DISCOIDIN, CUB, EGF, LAMININ , AND ZINC METALLOPROTEASE DOMAIN CONTAINING"/>
    <property type="match status" value="1"/>
</dbReference>
<keyword evidence="1 2" id="KW-0862">Zinc</keyword>
<comment type="caution">
    <text evidence="1">Lacks conserved residue(s) required for the propagation of feature annotation.</text>
</comment>
<evidence type="ECO:0000256" key="2">
    <source>
        <dbReference type="RuleBase" id="RU361183"/>
    </source>
</evidence>
<evidence type="ECO:0000313" key="5">
    <source>
        <dbReference type="Proteomes" id="UP000252519"/>
    </source>
</evidence>
<feature type="active site" evidence="1">
    <location>
        <position position="36"/>
    </location>
</feature>
<feature type="binding site" evidence="1">
    <location>
        <position position="39"/>
    </location>
    <ligand>
        <name>Zn(2+)</name>
        <dbReference type="ChEBI" id="CHEBI:29105"/>
        <note>catalytic</note>
    </ligand>
</feature>
<feature type="domain" description="Peptidase M12A" evidence="3">
    <location>
        <begin position="1"/>
        <end position="137"/>
    </location>
</feature>
<dbReference type="PRINTS" id="PR00480">
    <property type="entry name" value="ASTACIN"/>
</dbReference>
<proteinExistence type="predicted"/>
<keyword evidence="1 2" id="KW-0479">Metal-binding</keyword>
<keyword evidence="5" id="KW-1185">Reference proteome</keyword>
<dbReference type="OrthoDB" id="291007at2759"/>
<gene>
    <name evidence="4" type="ORF">ANCCAN_07433</name>
</gene>
<protein>
    <recommendedName>
        <fullName evidence="2">Metalloendopeptidase</fullName>
        <ecNumber evidence="2">3.4.24.-</ecNumber>
    </recommendedName>
</protein>
<dbReference type="PROSITE" id="PS51864">
    <property type="entry name" value="ASTACIN"/>
    <property type="match status" value="1"/>
</dbReference>
<dbReference type="Pfam" id="PF01400">
    <property type="entry name" value="Astacin"/>
    <property type="match status" value="1"/>
</dbReference>
<keyword evidence="1 2" id="KW-0645">Protease</keyword>
<reference evidence="4 5" key="1">
    <citation type="submission" date="2014-10" db="EMBL/GenBank/DDBJ databases">
        <title>Draft genome of the hookworm Ancylostoma caninum.</title>
        <authorList>
            <person name="Mitreva M."/>
        </authorList>
    </citation>
    <scope>NUCLEOTIDE SEQUENCE [LARGE SCALE GENOMIC DNA]</scope>
    <source>
        <strain evidence="4 5">Baltimore</strain>
    </source>
</reference>
<accession>A0A368GQC3</accession>
<dbReference type="EMBL" id="JOJR01000077">
    <property type="protein sequence ID" value="RCN46573.1"/>
    <property type="molecule type" value="Genomic_DNA"/>
</dbReference>
<dbReference type="InterPro" id="IPR024079">
    <property type="entry name" value="MetalloPept_cat_dom_sf"/>
</dbReference>
<dbReference type="Proteomes" id="UP000252519">
    <property type="component" value="Unassembled WGS sequence"/>
</dbReference>
<feature type="binding site" evidence="1">
    <location>
        <position position="45"/>
    </location>
    <ligand>
        <name>Zn(2+)</name>
        <dbReference type="ChEBI" id="CHEBI:29105"/>
        <note>catalytic</note>
    </ligand>
</feature>
<dbReference type="AlphaFoldDB" id="A0A368GQC3"/>
<organism evidence="4 5">
    <name type="scientific">Ancylostoma caninum</name>
    <name type="common">Dog hookworm</name>
    <dbReference type="NCBI Taxonomy" id="29170"/>
    <lineage>
        <taxon>Eukaryota</taxon>
        <taxon>Metazoa</taxon>
        <taxon>Ecdysozoa</taxon>
        <taxon>Nematoda</taxon>
        <taxon>Chromadorea</taxon>
        <taxon>Rhabditida</taxon>
        <taxon>Rhabditina</taxon>
        <taxon>Rhabditomorpha</taxon>
        <taxon>Strongyloidea</taxon>
        <taxon>Ancylostomatidae</taxon>
        <taxon>Ancylostomatinae</taxon>
        <taxon>Ancylostoma</taxon>
    </lineage>
</organism>
<sequence>MFRCKSSIGRLPSGNQLQLEASREGTCVIKRIVIHELMHIIGIGHEHSRQDRDKYVKIHWENIEEGRRDYFEKDYNADTYGIPYNFYSIMHFAKNTFAKDNAITIETIEKKYQDIIGKQELPTKDDYRKICLMYGCEKCAAENMEK</sequence>
<name>A0A368GQC3_ANCCA</name>
<dbReference type="PANTHER" id="PTHR10127:SF880">
    <property type="entry name" value="ZINC METALLOPROTEINASE NAS-5"/>
    <property type="match status" value="1"/>
</dbReference>
<dbReference type="Gene3D" id="3.40.390.10">
    <property type="entry name" value="Collagenase (Catalytic Domain)"/>
    <property type="match status" value="1"/>
</dbReference>
<dbReference type="EC" id="3.4.24.-" evidence="2"/>
<evidence type="ECO:0000259" key="3">
    <source>
        <dbReference type="PROSITE" id="PS51864"/>
    </source>
</evidence>
<dbReference type="InterPro" id="IPR001506">
    <property type="entry name" value="Peptidase_M12A"/>
</dbReference>
<keyword evidence="1 2" id="KW-0378">Hydrolase</keyword>
<keyword evidence="1 2" id="KW-0482">Metalloprotease</keyword>
<feature type="binding site" evidence="1">
    <location>
        <position position="35"/>
    </location>
    <ligand>
        <name>Zn(2+)</name>
        <dbReference type="ChEBI" id="CHEBI:29105"/>
        <note>catalytic</note>
    </ligand>
</feature>